<feature type="transmembrane region" description="Helical" evidence="1">
    <location>
        <begin position="59"/>
        <end position="82"/>
    </location>
</feature>
<organism evidence="2 3">
    <name type="scientific">Citrobacter koseri (strain ATCC BAA-895 / CDC 4225-83 / SGSC4696)</name>
    <dbReference type="NCBI Taxonomy" id="290338"/>
    <lineage>
        <taxon>Bacteria</taxon>
        <taxon>Pseudomonadati</taxon>
        <taxon>Pseudomonadota</taxon>
        <taxon>Gammaproteobacteria</taxon>
        <taxon>Enterobacterales</taxon>
        <taxon>Enterobacteriaceae</taxon>
        <taxon>Citrobacter</taxon>
    </lineage>
</organism>
<feature type="transmembrane region" description="Helical" evidence="1">
    <location>
        <begin position="28"/>
        <end position="47"/>
    </location>
</feature>
<protein>
    <submittedName>
        <fullName evidence="2">Uncharacterized protein</fullName>
    </submittedName>
</protein>
<keyword evidence="1" id="KW-1133">Transmembrane helix</keyword>
<dbReference type="Proteomes" id="UP000008148">
    <property type="component" value="Chromosome"/>
</dbReference>
<dbReference type="STRING" id="290338.CKO_04843"/>
<name>A8AQX6_CITK8</name>
<gene>
    <name evidence="2" type="ordered locus">CKO_04843</name>
</gene>
<keyword evidence="3" id="KW-1185">Reference proteome</keyword>
<proteinExistence type="predicted"/>
<keyword evidence="1" id="KW-0472">Membrane</keyword>
<evidence type="ECO:0000313" key="2">
    <source>
        <dbReference type="EMBL" id="ABV15888.1"/>
    </source>
</evidence>
<dbReference type="KEGG" id="cko:CKO_04843"/>
<sequence length="83" mass="9938">MRIADIHQHRRSLVQLLVSFFDINTFKLIHESLFLLYAGFICRWLFYRSVYVAGVSKRHNVICITLKCFFDVTTSSFFCYYAR</sequence>
<evidence type="ECO:0000313" key="3">
    <source>
        <dbReference type="Proteomes" id="UP000008148"/>
    </source>
</evidence>
<reference evidence="2 3" key="1">
    <citation type="submission" date="2007-08" db="EMBL/GenBank/DDBJ databases">
        <authorList>
            <consortium name="The Citrobacter koseri Genome Sequencing Project"/>
            <person name="McClelland M."/>
            <person name="Sanderson E.K."/>
            <person name="Porwollik S."/>
            <person name="Spieth J."/>
            <person name="Clifton W.S."/>
            <person name="Latreille P."/>
            <person name="Courtney L."/>
            <person name="Wang C."/>
            <person name="Pepin K."/>
            <person name="Bhonagiri V."/>
            <person name="Nash W."/>
            <person name="Johnson M."/>
            <person name="Thiruvilangam P."/>
            <person name="Wilson R."/>
        </authorList>
    </citation>
    <scope>NUCLEOTIDE SEQUENCE [LARGE SCALE GENOMIC DNA]</scope>
    <source>
        <strain evidence="3">ATCC BAA-895 / CDC 4225-83 / SGSC4696</strain>
    </source>
</reference>
<dbReference type="EMBL" id="CP000822">
    <property type="protein sequence ID" value="ABV15888.1"/>
    <property type="molecule type" value="Genomic_DNA"/>
</dbReference>
<dbReference type="AlphaFoldDB" id="A8AQX6"/>
<keyword evidence="1" id="KW-0812">Transmembrane</keyword>
<dbReference type="HOGENOM" id="CLU_2536536_0_0_6"/>
<evidence type="ECO:0000256" key="1">
    <source>
        <dbReference type="SAM" id="Phobius"/>
    </source>
</evidence>
<accession>A8AQX6</accession>